<name>A0A1N6UNT8_9EURY</name>
<dbReference type="AlphaFoldDB" id="A0A1N6UNT8"/>
<dbReference type="EMBL" id="FTNO01000001">
    <property type="protein sequence ID" value="SIQ67141.1"/>
    <property type="molecule type" value="Genomic_DNA"/>
</dbReference>
<organism evidence="1 2">
    <name type="scientific">Haladaptatus litoreus</name>
    <dbReference type="NCBI Taxonomy" id="553468"/>
    <lineage>
        <taxon>Archaea</taxon>
        <taxon>Methanobacteriati</taxon>
        <taxon>Methanobacteriota</taxon>
        <taxon>Stenosarchaea group</taxon>
        <taxon>Halobacteria</taxon>
        <taxon>Halobacteriales</taxon>
        <taxon>Haladaptataceae</taxon>
        <taxon>Haladaptatus</taxon>
    </lineage>
</organism>
<evidence type="ECO:0000313" key="1">
    <source>
        <dbReference type="EMBL" id="SIQ67141.1"/>
    </source>
</evidence>
<protein>
    <submittedName>
        <fullName evidence="1">Uncharacterized protein</fullName>
    </submittedName>
</protein>
<sequence>MATRVPISDWDAISDNLRRFAPNVDRHEAKLIARMGVARFTITREGHVTAGMPLHDFDGRADSLVFDHRAGAIRIERAGVTYVFRRP</sequence>
<accession>A0A1N6UNT8</accession>
<dbReference type="Proteomes" id="UP000186914">
    <property type="component" value="Unassembled WGS sequence"/>
</dbReference>
<reference evidence="2" key="1">
    <citation type="submission" date="2017-01" db="EMBL/GenBank/DDBJ databases">
        <authorList>
            <person name="Varghese N."/>
            <person name="Submissions S."/>
        </authorList>
    </citation>
    <scope>NUCLEOTIDE SEQUENCE [LARGE SCALE GENOMIC DNA]</scope>
    <source>
        <strain evidence="2">CGMCC 1.7737</strain>
    </source>
</reference>
<dbReference type="OrthoDB" id="191810at2157"/>
<evidence type="ECO:0000313" key="2">
    <source>
        <dbReference type="Proteomes" id="UP000186914"/>
    </source>
</evidence>
<proteinExistence type="predicted"/>
<keyword evidence="2" id="KW-1185">Reference proteome</keyword>
<gene>
    <name evidence="1" type="ORF">SAMN05421858_0028</name>
</gene>
<dbReference type="RefSeq" id="WP_076426919.1">
    <property type="nucleotide sequence ID" value="NZ_FTNO01000001.1"/>
</dbReference>